<name>A0A8C9H6N7_9PRIM</name>
<reference evidence="1" key="1">
    <citation type="submission" date="2025-08" db="UniProtKB">
        <authorList>
            <consortium name="Ensembl"/>
        </authorList>
    </citation>
    <scope>IDENTIFICATION</scope>
</reference>
<sequence>MSVALLERGTGDLRRQELGRGAAARLPAAVWMGNYGEVHPSCYDFPVSVCVCLSFGVLSPKS</sequence>
<dbReference type="Ensembl" id="ENSPTET00000017906.1">
    <property type="protein sequence ID" value="ENSPTEP00000011884.1"/>
    <property type="gene ID" value="ENSPTEG00000013360.1"/>
</dbReference>
<proteinExistence type="predicted"/>
<keyword evidence="2" id="KW-1185">Reference proteome</keyword>
<organism evidence="1 2">
    <name type="scientific">Piliocolobus tephrosceles</name>
    <name type="common">Ugandan red Colobus</name>
    <dbReference type="NCBI Taxonomy" id="591936"/>
    <lineage>
        <taxon>Eukaryota</taxon>
        <taxon>Metazoa</taxon>
        <taxon>Chordata</taxon>
        <taxon>Craniata</taxon>
        <taxon>Vertebrata</taxon>
        <taxon>Euteleostomi</taxon>
        <taxon>Mammalia</taxon>
        <taxon>Eutheria</taxon>
        <taxon>Euarchontoglires</taxon>
        <taxon>Primates</taxon>
        <taxon>Haplorrhini</taxon>
        <taxon>Catarrhini</taxon>
        <taxon>Cercopithecidae</taxon>
        <taxon>Colobinae</taxon>
        <taxon>Piliocolobus</taxon>
    </lineage>
</organism>
<dbReference type="Proteomes" id="UP000694416">
    <property type="component" value="Unplaced"/>
</dbReference>
<evidence type="ECO:0000313" key="2">
    <source>
        <dbReference type="Proteomes" id="UP000694416"/>
    </source>
</evidence>
<dbReference type="AlphaFoldDB" id="A0A8C9H6N7"/>
<accession>A0A8C9H6N7</accession>
<reference evidence="1" key="2">
    <citation type="submission" date="2025-09" db="UniProtKB">
        <authorList>
            <consortium name="Ensembl"/>
        </authorList>
    </citation>
    <scope>IDENTIFICATION</scope>
</reference>
<evidence type="ECO:0000313" key="1">
    <source>
        <dbReference type="Ensembl" id="ENSPTEP00000011884.1"/>
    </source>
</evidence>
<protein>
    <submittedName>
        <fullName evidence="1">Uncharacterized protein</fullName>
    </submittedName>
</protein>